<dbReference type="Pfam" id="PF03235">
    <property type="entry name" value="GmrSD_N"/>
    <property type="match status" value="1"/>
</dbReference>
<dbReference type="InterPro" id="IPR004919">
    <property type="entry name" value="GmrSD_N"/>
</dbReference>
<dbReference type="STRING" id="1893.SAMN02787144_100877"/>
<dbReference type="OrthoDB" id="9787127at2"/>
<dbReference type="EMBL" id="FPJO01000008">
    <property type="protein sequence ID" value="SFX94619.1"/>
    <property type="molecule type" value="Genomic_DNA"/>
</dbReference>
<feature type="domain" description="GmrSD restriction endonucleases N-terminal" evidence="1">
    <location>
        <begin position="88"/>
        <end position="246"/>
    </location>
</feature>
<dbReference type="PANTHER" id="PTHR39639:SF1">
    <property type="entry name" value="DUF262 DOMAIN-CONTAINING PROTEIN"/>
    <property type="match status" value="1"/>
</dbReference>
<protein>
    <recommendedName>
        <fullName evidence="1">GmrSD restriction endonucleases N-terminal domain-containing protein</fullName>
    </recommendedName>
</protein>
<gene>
    <name evidence="2" type="ORF">SAMN02787144_100877</name>
</gene>
<dbReference type="AlphaFoldDB" id="A0A1K2B7Y5"/>
<evidence type="ECO:0000313" key="3">
    <source>
        <dbReference type="Proteomes" id="UP000181909"/>
    </source>
</evidence>
<evidence type="ECO:0000259" key="1">
    <source>
        <dbReference type="Pfam" id="PF03235"/>
    </source>
</evidence>
<reference evidence="2 3" key="1">
    <citation type="submission" date="2016-11" db="EMBL/GenBank/DDBJ databases">
        <authorList>
            <person name="Jaros S."/>
            <person name="Januszkiewicz K."/>
            <person name="Wedrychowicz H."/>
        </authorList>
    </citation>
    <scope>NUCLEOTIDE SEQUENCE [LARGE SCALE GENOMIC DNA]</scope>
    <source>
        <strain evidence="2 3">OK807</strain>
    </source>
</reference>
<dbReference type="PANTHER" id="PTHR39639">
    <property type="entry name" value="CHROMOSOME 16, WHOLE GENOME SHOTGUN SEQUENCE"/>
    <property type="match status" value="1"/>
</dbReference>
<accession>A0A1K2B7Y5</accession>
<proteinExistence type="predicted"/>
<name>A0A1K2B7Y5_STRAR</name>
<organism evidence="2 3">
    <name type="scientific">Streptomyces atratus</name>
    <dbReference type="NCBI Taxonomy" id="1893"/>
    <lineage>
        <taxon>Bacteria</taxon>
        <taxon>Bacillati</taxon>
        <taxon>Actinomycetota</taxon>
        <taxon>Actinomycetes</taxon>
        <taxon>Kitasatosporales</taxon>
        <taxon>Streptomycetaceae</taxon>
        <taxon>Streptomyces</taxon>
    </lineage>
</organism>
<sequence>MSPEDSGSNRAAQPKDQLSLYGRYLDDASAEDSGGFLVEIGAGGRSTDVELEQPDEEPDIADERITAPYDPSKIEIQTLNPTINLLISRLVNGMIDLAPDFQRKAGIWSDEQQSRLIESLLLRIPIPSFYASELTDSSWAQDSSWAIVDGIQRLTAIARFIAPEALAEAGIDSGPLKLRGLEYLKDDFEGKGYDDLSGRMQIRLNESQVVVHLIRPGTPEEVKFNIFARINTGGLPLTRQEIRHALVPGPARQLLSSLAESPEFASATSYGVYSERMADREMVLRYLAFRLTDPNLFRSQDFDQFLALTMRQVNRLTEDEREAHAHDFRRAMITAEEIFEGHAFRKQFPGQTRRSPVNKAIFETVSVNLAVLSDRERSALVASREQVVEGFQQLMTDRNFERAVSVGTGDRVKVVDRFAKVRELFRTVLQTNGGSNQ</sequence>
<dbReference type="Proteomes" id="UP000181909">
    <property type="component" value="Unassembled WGS sequence"/>
</dbReference>
<evidence type="ECO:0000313" key="2">
    <source>
        <dbReference type="EMBL" id="SFX94619.1"/>
    </source>
</evidence>
<dbReference type="RefSeq" id="WP_079179492.1">
    <property type="nucleotide sequence ID" value="NZ_FPJO01000008.1"/>
</dbReference>